<dbReference type="GO" id="GO:0005886">
    <property type="term" value="C:plasma membrane"/>
    <property type="evidence" value="ECO:0007669"/>
    <property type="project" value="UniProtKB-SubCell"/>
</dbReference>
<dbReference type="InterPro" id="IPR001991">
    <property type="entry name" value="Na-dicarboxylate_symporter"/>
</dbReference>
<dbReference type="FunFam" id="1.10.3860.10:FF:000001">
    <property type="entry name" value="C4-dicarboxylate transport protein"/>
    <property type="match status" value="1"/>
</dbReference>
<keyword evidence="7 11" id="KW-1133">Transmembrane helix</keyword>
<feature type="transmembrane region" description="Helical" evidence="11">
    <location>
        <begin position="208"/>
        <end position="231"/>
    </location>
</feature>
<dbReference type="SUPFAM" id="SSF118215">
    <property type="entry name" value="Proton glutamate symport protein"/>
    <property type="match status" value="1"/>
</dbReference>
<dbReference type="GO" id="GO:0015138">
    <property type="term" value="F:fumarate transmembrane transporter activity"/>
    <property type="evidence" value="ECO:0007669"/>
    <property type="project" value="TreeGrafter"/>
</dbReference>
<evidence type="ECO:0000256" key="10">
    <source>
        <dbReference type="ARBA" id="ARBA00070699"/>
    </source>
</evidence>
<sequence>MTYLEASKTMTPVGETQKPAGRFGLFGQLWFQVLAGTLLGILLGHFAPATAVAMKPFGDAFIKMIRMMIGPIIFVTVVHGIAGMSDMKSVGRVALKSIIYFEAITILALIFGLIAVDLWRPGEGMNIDAAAIDTASIKTYLATAHDQSISSYFLDIIPDTFASALTEGHVLQVLFISVLFGIAIASIGERGRPVFQVIESASQGFFKIIGYIMYFAPLGAFGAIAFTVGQFGTASLWSLGELIIEFFVVCALFTTIVLGSVAHWCGVSLWRLLGYLWDEIVIVAATTSTETVLPRLIQKMRKAGCEESVVGFVIPAGYSFNLDGTCLYLTTVAVFLAQATNTHLTFWHELGLIAVLLLTSKGAAGIAGAAFVVLAATLNTTGTIPVASIALILGIHRILAEGLTFVNLIGNALATVVVAKWEGKLDEQLLATTIGNARLRSRHQIPAAAL</sequence>
<comment type="function">
    <text evidence="9">Responsible for the transport of dicarboxylates such as succinate, fumarate, and malate from the periplasm across the inner membrane. This transport system plays an important role in the energy supply of rhizobium-legume symbionts.</text>
</comment>
<keyword evidence="3" id="KW-0813">Transport</keyword>
<name>A0A7W6USP2_9HYPH</name>
<evidence type="ECO:0000256" key="2">
    <source>
        <dbReference type="ARBA" id="ARBA00006148"/>
    </source>
</evidence>
<dbReference type="GO" id="GO:0070778">
    <property type="term" value="P:L-aspartate transmembrane transport"/>
    <property type="evidence" value="ECO:0007669"/>
    <property type="project" value="TreeGrafter"/>
</dbReference>
<comment type="caution">
    <text evidence="12">The sequence shown here is derived from an EMBL/GenBank/DDBJ whole genome shotgun (WGS) entry which is preliminary data.</text>
</comment>
<organism evidence="12 13">
    <name type="scientific">Rhizobium esperanzae</name>
    <dbReference type="NCBI Taxonomy" id="1967781"/>
    <lineage>
        <taxon>Bacteria</taxon>
        <taxon>Pseudomonadati</taxon>
        <taxon>Pseudomonadota</taxon>
        <taxon>Alphaproteobacteria</taxon>
        <taxon>Hyphomicrobiales</taxon>
        <taxon>Rhizobiaceae</taxon>
        <taxon>Rhizobium/Agrobacterium group</taxon>
        <taxon>Rhizobium</taxon>
    </lineage>
</organism>
<gene>
    <name evidence="12" type="ORF">GGE15_006194</name>
</gene>
<dbReference type="GO" id="GO:0015366">
    <property type="term" value="F:malate:proton symporter activity"/>
    <property type="evidence" value="ECO:0007669"/>
    <property type="project" value="TreeGrafter"/>
</dbReference>
<dbReference type="PROSITE" id="PS00713">
    <property type="entry name" value="NA_DICARBOXYL_SYMP_1"/>
    <property type="match status" value="1"/>
</dbReference>
<evidence type="ECO:0000313" key="12">
    <source>
        <dbReference type="EMBL" id="MBB4442894.1"/>
    </source>
</evidence>
<feature type="transmembrane region" description="Helical" evidence="11">
    <location>
        <begin position="97"/>
        <end position="116"/>
    </location>
</feature>
<evidence type="ECO:0000256" key="6">
    <source>
        <dbReference type="ARBA" id="ARBA00022847"/>
    </source>
</evidence>
<evidence type="ECO:0000256" key="3">
    <source>
        <dbReference type="ARBA" id="ARBA00022448"/>
    </source>
</evidence>
<feature type="transmembrane region" description="Helical" evidence="11">
    <location>
        <begin position="382"/>
        <end position="400"/>
    </location>
</feature>
<keyword evidence="8 11" id="KW-0472">Membrane</keyword>
<dbReference type="Proteomes" id="UP000533724">
    <property type="component" value="Unassembled WGS sequence"/>
</dbReference>
<dbReference type="EMBL" id="JACIHI010000020">
    <property type="protein sequence ID" value="MBB4442894.1"/>
    <property type="molecule type" value="Genomic_DNA"/>
</dbReference>
<keyword evidence="6" id="KW-0769">Symport</keyword>
<feature type="transmembrane region" description="Helical" evidence="11">
    <location>
        <begin position="29"/>
        <end position="53"/>
    </location>
</feature>
<dbReference type="AlphaFoldDB" id="A0A7W6USP2"/>
<feature type="transmembrane region" description="Helical" evidence="11">
    <location>
        <begin position="350"/>
        <end position="376"/>
    </location>
</feature>
<dbReference type="PANTHER" id="PTHR42865:SF1">
    <property type="entry name" value="AEROBIC C4-DICARBOXYLATE TRANSPORT PROTEIN"/>
    <property type="match status" value="1"/>
</dbReference>
<protein>
    <recommendedName>
        <fullName evidence="10">C4-dicarboxylate transport protein</fullName>
    </recommendedName>
</protein>
<keyword evidence="5 11" id="KW-0812">Transmembrane</keyword>
<dbReference type="InterPro" id="IPR036458">
    <property type="entry name" value="Na:dicarbo_symporter_sf"/>
</dbReference>
<feature type="transmembrane region" description="Helical" evidence="11">
    <location>
        <begin position="243"/>
        <end position="262"/>
    </location>
</feature>
<feature type="transmembrane region" description="Helical" evidence="11">
    <location>
        <begin position="65"/>
        <end position="85"/>
    </location>
</feature>
<evidence type="ECO:0000256" key="9">
    <source>
        <dbReference type="ARBA" id="ARBA00057713"/>
    </source>
</evidence>
<evidence type="ECO:0000256" key="5">
    <source>
        <dbReference type="ARBA" id="ARBA00022692"/>
    </source>
</evidence>
<accession>A0A7W6USP2</accession>
<dbReference type="Pfam" id="PF00375">
    <property type="entry name" value="SDF"/>
    <property type="match status" value="1"/>
</dbReference>
<dbReference type="PANTHER" id="PTHR42865">
    <property type="entry name" value="PROTON/GLUTAMATE-ASPARTATE SYMPORTER"/>
    <property type="match status" value="1"/>
</dbReference>
<dbReference type="GO" id="GO:0015141">
    <property type="term" value="F:succinate transmembrane transporter activity"/>
    <property type="evidence" value="ECO:0007669"/>
    <property type="project" value="TreeGrafter"/>
</dbReference>
<reference evidence="12 13" key="1">
    <citation type="submission" date="2020-08" db="EMBL/GenBank/DDBJ databases">
        <title>Genomic Encyclopedia of Type Strains, Phase IV (KMG-V): Genome sequencing to study the core and pangenomes of soil and plant-associated prokaryotes.</title>
        <authorList>
            <person name="Whitman W."/>
        </authorList>
    </citation>
    <scope>NUCLEOTIDE SEQUENCE [LARGE SCALE GENOMIC DNA]</scope>
    <source>
        <strain evidence="12 13">SEMIA 414</strain>
    </source>
</reference>
<dbReference type="InterPro" id="IPR018107">
    <property type="entry name" value="Na-dicarboxylate_symporter_CS"/>
</dbReference>
<evidence type="ECO:0000256" key="7">
    <source>
        <dbReference type="ARBA" id="ARBA00022989"/>
    </source>
</evidence>
<proteinExistence type="inferred from homology"/>
<evidence type="ECO:0000256" key="8">
    <source>
        <dbReference type="ARBA" id="ARBA00023136"/>
    </source>
</evidence>
<comment type="similarity">
    <text evidence="2">Belongs to the dicarboxylate/amino acid:cation symporter (DAACS) (TC 2.A.23) family.</text>
</comment>
<evidence type="ECO:0000313" key="13">
    <source>
        <dbReference type="Proteomes" id="UP000533724"/>
    </source>
</evidence>
<evidence type="ECO:0000256" key="1">
    <source>
        <dbReference type="ARBA" id="ARBA00004429"/>
    </source>
</evidence>
<dbReference type="NCBIfam" id="NF002461">
    <property type="entry name" value="PRK01663.1"/>
    <property type="match status" value="1"/>
</dbReference>
<dbReference type="PRINTS" id="PR00173">
    <property type="entry name" value="EDTRNSPORT"/>
</dbReference>
<evidence type="ECO:0000256" key="4">
    <source>
        <dbReference type="ARBA" id="ARBA00022475"/>
    </source>
</evidence>
<evidence type="ECO:0000256" key="11">
    <source>
        <dbReference type="SAM" id="Phobius"/>
    </source>
</evidence>
<comment type="subcellular location">
    <subcellularLocation>
        <location evidence="1">Cell inner membrane</location>
        <topology evidence="1">Multi-pass membrane protein</topology>
    </subcellularLocation>
</comment>
<feature type="transmembrane region" description="Helical" evidence="11">
    <location>
        <begin position="170"/>
        <end position="188"/>
    </location>
</feature>
<dbReference type="Gene3D" id="1.10.3860.10">
    <property type="entry name" value="Sodium:dicarboxylate symporter"/>
    <property type="match status" value="1"/>
</dbReference>
<keyword evidence="4" id="KW-1003">Cell membrane</keyword>